<sequence length="61" mass="6596">MWYSSLGKVTDSRLNRAVKRRPTDFAKAAPAGNQQLPGGQIVAYNGGAVSGYHNQSRHRPG</sequence>
<reference evidence="1 2" key="1">
    <citation type="submission" date="2019-07" db="EMBL/GenBank/DDBJ databases">
        <title>Genomic Encyclopedia of Archaeal and Bacterial Type Strains, Phase II (KMG-II): from individual species to whole genera.</title>
        <authorList>
            <person name="Goeker M."/>
        </authorList>
    </citation>
    <scope>NUCLEOTIDE SEQUENCE [LARGE SCALE GENOMIC DNA]</scope>
    <source>
        <strain evidence="1 2">ATCC BAA-2084</strain>
    </source>
</reference>
<dbReference type="Proteomes" id="UP000320547">
    <property type="component" value="Unassembled WGS sequence"/>
</dbReference>
<accession>A0A562UN75</accession>
<dbReference type="EMBL" id="VLLK01000002">
    <property type="protein sequence ID" value="TWJ07072.1"/>
    <property type="molecule type" value="Genomic_DNA"/>
</dbReference>
<organism evidence="1 2">
    <name type="scientific">Altererythrobacter ishigakiensis</name>
    <dbReference type="NCBI Taxonomy" id="476157"/>
    <lineage>
        <taxon>Bacteria</taxon>
        <taxon>Pseudomonadati</taxon>
        <taxon>Pseudomonadota</taxon>
        <taxon>Alphaproteobacteria</taxon>
        <taxon>Sphingomonadales</taxon>
        <taxon>Erythrobacteraceae</taxon>
        <taxon>Altererythrobacter</taxon>
    </lineage>
</organism>
<protein>
    <submittedName>
        <fullName evidence="1">Uncharacterized protein</fullName>
    </submittedName>
</protein>
<name>A0A562UN75_9SPHN</name>
<evidence type="ECO:0000313" key="2">
    <source>
        <dbReference type="Proteomes" id="UP000320547"/>
    </source>
</evidence>
<dbReference type="AlphaFoldDB" id="A0A562UN75"/>
<keyword evidence="2" id="KW-1185">Reference proteome</keyword>
<comment type="caution">
    <text evidence="1">The sequence shown here is derived from an EMBL/GenBank/DDBJ whole genome shotgun (WGS) entry which is preliminary data.</text>
</comment>
<proteinExistence type="predicted"/>
<evidence type="ECO:0000313" key="1">
    <source>
        <dbReference type="EMBL" id="TWJ07072.1"/>
    </source>
</evidence>
<gene>
    <name evidence="1" type="ORF">JN10_2620</name>
</gene>